<dbReference type="Proteomes" id="UP000252118">
    <property type="component" value="Unassembled WGS sequence"/>
</dbReference>
<dbReference type="OrthoDB" id="152213at2"/>
<evidence type="ECO:0000313" key="2">
    <source>
        <dbReference type="EMBL" id="RBP02266.1"/>
    </source>
</evidence>
<feature type="transmembrane region" description="Helical" evidence="1">
    <location>
        <begin position="12"/>
        <end position="31"/>
    </location>
</feature>
<proteinExistence type="predicted"/>
<comment type="caution">
    <text evidence="2">The sequence shown here is derived from an EMBL/GenBank/DDBJ whole genome shotgun (WGS) entry which is preliminary data.</text>
</comment>
<evidence type="ECO:0000256" key="1">
    <source>
        <dbReference type="SAM" id="Phobius"/>
    </source>
</evidence>
<feature type="transmembrane region" description="Helical" evidence="1">
    <location>
        <begin position="106"/>
        <end position="124"/>
    </location>
</feature>
<keyword evidence="1" id="KW-0812">Transmembrane</keyword>
<organism evidence="2 3">
    <name type="scientific">Rossellomorea aquimaris</name>
    <dbReference type="NCBI Taxonomy" id="189382"/>
    <lineage>
        <taxon>Bacteria</taxon>
        <taxon>Bacillati</taxon>
        <taxon>Bacillota</taxon>
        <taxon>Bacilli</taxon>
        <taxon>Bacillales</taxon>
        <taxon>Bacillaceae</taxon>
        <taxon>Rossellomorea</taxon>
    </lineage>
</organism>
<name>A0A366EJZ2_9BACI</name>
<dbReference type="PANTHER" id="PTHR40042:SF1">
    <property type="entry name" value="DUF1405 DOMAIN-CONTAINING PROTEIN"/>
    <property type="match status" value="1"/>
</dbReference>
<feature type="transmembrane region" description="Helical" evidence="1">
    <location>
        <begin position="43"/>
        <end position="65"/>
    </location>
</feature>
<sequence length="198" mass="23327">MLWIMSILKNKTFIWLLLIVNLFGTIYGYIWYIPQLRNTPSQFLVFVPDSPTASLFFCFVLLAFLLNRNWPLFEVLAIITLFKYGIWAVVMNLLTLWVSGDLPWEGYMLMASHGAMALQGILYSSFYRVRIWHIIVGAVWTVHNDIIDYVYMQFPVYSSLSMYIQHIGYFTFWLSIVSIAIAYFFTQKTKRLDIQVRP</sequence>
<dbReference type="PANTHER" id="PTHR40042">
    <property type="entry name" value="HYPOTHETICAL MEMBRANE SPANNING PROTEIN"/>
    <property type="match status" value="1"/>
</dbReference>
<feature type="transmembrane region" description="Helical" evidence="1">
    <location>
        <begin position="163"/>
        <end position="185"/>
    </location>
</feature>
<feature type="transmembrane region" description="Helical" evidence="1">
    <location>
        <begin position="131"/>
        <end position="151"/>
    </location>
</feature>
<dbReference type="AlphaFoldDB" id="A0A366EJZ2"/>
<dbReference type="RefSeq" id="WP_113970729.1">
    <property type="nucleotide sequence ID" value="NZ_QNRJ01000016.1"/>
</dbReference>
<dbReference type="InterPro" id="IPR009845">
    <property type="entry name" value="DUF1405"/>
</dbReference>
<dbReference type="EMBL" id="QNRJ01000016">
    <property type="protein sequence ID" value="RBP02266.1"/>
    <property type="molecule type" value="Genomic_DNA"/>
</dbReference>
<feature type="transmembrane region" description="Helical" evidence="1">
    <location>
        <begin position="72"/>
        <end position="94"/>
    </location>
</feature>
<evidence type="ECO:0000313" key="3">
    <source>
        <dbReference type="Proteomes" id="UP000252118"/>
    </source>
</evidence>
<dbReference type="Pfam" id="PF07187">
    <property type="entry name" value="DUF1405"/>
    <property type="match status" value="1"/>
</dbReference>
<keyword evidence="1" id="KW-0472">Membrane</keyword>
<accession>A0A366EJZ2</accession>
<reference evidence="2 3" key="1">
    <citation type="submission" date="2018-06" db="EMBL/GenBank/DDBJ databases">
        <title>Freshwater and sediment microbial communities from various areas in North America, analyzing microbe dynamics in response to fracking.</title>
        <authorList>
            <person name="Lamendella R."/>
        </authorList>
    </citation>
    <scope>NUCLEOTIDE SEQUENCE [LARGE SCALE GENOMIC DNA]</scope>
    <source>
        <strain evidence="2 3">97B</strain>
    </source>
</reference>
<gene>
    <name evidence="2" type="ORF">DET59_11643</name>
</gene>
<keyword evidence="1" id="KW-1133">Transmembrane helix</keyword>
<protein>
    <submittedName>
        <fullName evidence="2">Putative membrane protein YpjA</fullName>
    </submittedName>
</protein>